<reference evidence="11" key="2">
    <citation type="submission" date="2021-04" db="EMBL/GenBank/DDBJ databases">
        <authorList>
            <person name="Gilroy R."/>
        </authorList>
    </citation>
    <scope>NUCLEOTIDE SEQUENCE</scope>
    <source>
        <strain evidence="11">8470</strain>
    </source>
</reference>
<protein>
    <submittedName>
        <fullName evidence="11">NADH-quinone oxidoreductase subunit D</fullName>
        <ecNumber evidence="11">1.6.5.11</ecNumber>
    </submittedName>
</protein>
<sequence length="539" mass="61465">MKRDDVLKTIKGAEECPGNAGVIKVPLEVFHQTAEALRNDPQSPMDFLRDIVGMDWGEEGLGAVYFMESTATGEQIALRTATADRETPLLPTVSDLWKTALIKEREVYDFFGIRFTGHPDMRRLFLREDWIGWPLRKDYDMNSNPLRLDNEINADFTKEYRLRKDGTLEGIDHRIFGENDFVVNMGPQHPSTHGALRMRIGLDGEVITKVDPVLGYIHRGIEKMNESLTYPQTLGMTDRLDYLSAHQSRHALCMCIEKAAGIEVSERVKYIRTIMDELQRIDSHLLFYSCLVLDMGAMTPFFYGFREREMILDIFEETTGGRLIQHYNLIGGVQDDIHPTFCQKVKEFIAHLKKVLPDYHRIFTGNVIADTRLKGVGILSKEDAISLGCTGGTGRAAGWKNDVRKRMPYGVYDKVDFKEITYDTCDSFARYMVRMDEIVESCRIIEQLIDNIPEGEYRVKTKPIIKLPEGIWTSAVEASRGEFGVMIESRGDKTPYRMHFRSTGLPLVQAMDTLCRGWKFADLIAIGASVDFVIPDIDR</sequence>
<name>A0A948TKI2_9BACT</name>
<evidence type="ECO:0000256" key="3">
    <source>
        <dbReference type="ARBA" id="ARBA00022475"/>
    </source>
</evidence>
<dbReference type="InterPro" id="IPR037232">
    <property type="entry name" value="NADH_quin_OxRdtase_su_C/D-like"/>
</dbReference>
<comment type="caution">
    <text evidence="11">The sequence shown here is derived from an EMBL/GenBank/DDBJ whole genome shotgun (WGS) entry which is preliminary data.</text>
</comment>
<dbReference type="GO" id="GO:0051287">
    <property type="term" value="F:NAD binding"/>
    <property type="evidence" value="ECO:0007669"/>
    <property type="project" value="InterPro"/>
</dbReference>
<keyword evidence="3" id="KW-1003">Cell membrane</keyword>
<dbReference type="InterPro" id="IPR001268">
    <property type="entry name" value="NADH_UbQ_OxRdtase_30kDa_su"/>
</dbReference>
<evidence type="ECO:0000256" key="6">
    <source>
        <dbReference type="ARBA" id="ARBA00023268"/>
    </source>
</evidence>
<evidence type="ECO:0000256" key="7">
    <source>
        <dbReference type="ARBA" id="ARBA00038617"/>
    </source>
</evidence>
<dbReference type="InterPro" id="IPR001135">
    <property type="entry name" value="NADH_Q_OxRdtase_suD"/>
</dbReference>
<comment type="subcellular location">
    <subcellularLocation>
        <location evidence="1">Cell inner membrane</location>
        <topology evidence="1">Peripheral membrane protein</topology>
    </subcellularLocation>
</comment>
<organism evidence="11 12">
    <name type="scientific">Candidatus Phocaeicola excrementipullorum</name>
    <dbReference type="NCBI Taxonomy" id="2838731"/>
    <lineage>
        <taxon>Bacteria</taxon>
        <taxon>Pseudomonadati</taxon>
        <taxon>Bacteroidota</taxon>
        <taxon>Bacteroidia</taxon>
        <taxon>Bacteroidales</taxon>
        <taxon>Bacteroidaceae</taxon>
        <taxon>Phocaeicola</taxon>
    </lineage>
</organism>
<dbReference type="GO" id="GO:0008137">
    <property type="term" value="F:NADH dehydrogenase (ubiquinone) activity"/>
    <property type="evidence" value="ECO:0007669"/>
    <property type="project" value="InterPro"/>
</dbReference>
<gene>
    <name evidence="11" type="ORF">H9928_00565</name>
</gene>
<dbReference type="AlphaFoldDB" id="A0A948TKI2"/>
<evidence type="ECO:0000259" key="9">
    <source>
        <dbReference type="Pfam" id="PF00329"/>
    </source>
</evidence>
<dbReference type="InterPro" id="IPR029014">
    <property type="entry name" value="NiFe-Hase_large"/>
</dbReference>
<evidence type="ECO:0000259" key="10">
    <source>
        <dbReference type="Pfam" id="PF00346"/>
    </source>
</evidence>
<dbReference type="Gene3D" id="3.30.460.80">
    <property type="entry name" value="NADH:ubiquinone oxidoreductase, 30kDa subunit"/>
    <property type="match status" value="1"/>
</dbReference>
<keyword evidence="4" id="KW-0520">NAD</keyword>
<evidence type="ECO:0000313" key="11">
    <source>
        <dbReference type="EMBL" id="MBU3855051.1"/>
    </source>
</evidence>
<comment type="similarity">
    <text evidence="2">In the C-terminal section; belongs to the complex I 49 kDa subunit family.</text>
</comment>
<dbReference type="GO" id="GO:0005886">
    <property type="term" value="C:plasma membrane"/>
    <property type="evidence" value="ECO:0007669"/>
    <property type="project" value="UniProtKB-SubCell"/>
</dbReference>
<feature type="domain" description="NADH-quinone oxidoreductase subunit D" evidence="10">
    <location>
        <begin position="294"/>
        <end position="539"/>
    </location>
</feature>
<dbReference type="Pfam" id="PF00329">
    <property type="entry name" value="Complex1_30kDa"/>
    <property type="match status" value="1"/>
</dbReference>
<dbReference type="GO" id="GO:0048038">
    <property type="term" value="F:quinone binding"/>
    <property type="evidence" value="ECO:0007669"/>
    <property type="project" value="InterPro"/>
</dbReference>
<evidence type="ECO:0000256" key="8">
    <source>
        <dbReference type="ARBA" id="ARBA00047712"/>
    </source>
</evidence>
<dbReference type="InterPro" id="IPR022885">
    <property type="entry name" value="NDH1_su_D/H"/>
</dbReference>
<dbReference type="Gene3D" id="1.10.645.10">
    <property type="entry name" value="Cytochrome-c3 Hydrogenase, chain B"/>
    <property type="match status" value="1"/>
</dbReference>
<keyword evidence="11" id="KW-0560">Oxidoreductase</keyword>
<keyword evidence="5" id="KW-0472">Membrane</keyword>
<evidence type="ECO:0000256" key="1">
    <source>
        <dbReference type="ARBA" id="ARBA00004417"/>
    </source>
</evidence>
<dbReference type="GO" id="GO:0016651">
    <property type="term" value="F:oxidoreductase activity, acting on NAD(P)H"/>
    <property type="evidence" value="ECO:0007669"/>
    <property type="project" value="InterPro"/>
</dbReference>
<dbReference type="EMBL" id="JAHLFJ010000005">
    <property type="protein sequence ID" value="MBU3855051.1"/>
    <property type="molecule type" value="Genomic_DNA"/>
</dbReference>
<dbReference type="PANTHER" id="PTHR11993:SF10">
    <property type="entry name" value="NADH DEHYDROGENASE [UBIQUINONE] IRON-SULFUR PROTEIN 2, MITOCHONDRIAL"/>
    <property type="match status" value="1"/>
</dbReference>
<evidence type="ECO:0000256" key="5">
    <source>
        <dbReference type="ARBA" id="ARBA00023136"/>
    </source>
</evidence>
<accession>A0A948TKI2</accession>
<keyword evidence="6" id="KW-0511">Multifunctional enzyme</keyword>
<dbReference type="Pfam" id="PF00346">
    <property type="entry name" value="Complex1_49kDa"/>
    <property type="match status" value="1"/>
</dbReference>
<proteinExistence type="inferred from homology"/>
<dbReference type="SUPFAM" id="SSF143243">
    <property type="entry name" value="Nqo5-like"/>
    <property type="match status" value="1"/>
</dbReference>
<comment type="subunit">
    <text evidence="7">NDH-1 is composed of 13 different subunits. Subunits NuoB, CD, E, F, and G constitute the peripheral sector of the complex.</text>
</comment>
<dbReference type="Proteomes" id="UP000784286">
    <property type="component" value="Unassembled WGS sequence"/>
</dbReference>
<dbReference type="PANTHER" id="PTHR11993">
    <property type="entry name" value="NADH-UBIQUINONE OXIDOREDUCTASE 49 KDA SUBUNIT"/>
    <property type="match status" value="1"/>
</dbReference>
<dbReference type="EC" id="1.6.5.11" evidence="11"/>
<dbReference type="SUPFAM" id="SSF56762">
    <property type="entry name" value="HydB/Nqo4-like"/>
    <property type="match status" value="1"/>
</dbReference>
<evidence type="ECO:0000256" key="4">
    <source>
        <dbReference type="ARBA" id="ARBA00023027"/>
    </source>
</evidence>
<feature type="domain" description="NADH:ubiquinone oxidoreductase 30kDa subunit" evidence="9">
    <location>
        <begin position="24"/>
        <end position="143"/>
    </location>
</feature>
<comment type="catalytic activity">
    <reaction evidence="8">
        <text>a quinone + NADH + 5 H(+)(in) = a quinol + NAD(+) + 4 H(+)(out)</text>
        <dbReference type="Rhea" id="RHEA:57888"/>
        <dbReference type="ChEBI" id="CHEBI:15378"/>
        <dbReference type="ChEBI" id="CHEBI:24646"/>
        <dbReference type="ChEBI" id="CHEBI:57540"/>
        <dbReference type="ChEBI" id="CHEBI:57945"/>
        <dbReference type="ChEBI" id="CHEBI:132124"/>
    </reaction>
</comment>
<evidence type="ECO:0000256" key="2">
    <source>
        <dbReference type="ARBA" id="ARBA00010019"/>
    </source>
</evidence>
<evidence type="ECO:0000313" key="12">
    <source>
        <dbReference type="Proteomes" id="UP000784286"/>
    </source>
</evidence>
<reference evidence="11" key="1">
    <citation type="journal article" date="2021" name="PeerJ">
        <title>Extensive microbial diversity within the chicken gut microbiome revealed by metagenomics and culture.</title>
        <authorList>
            <person name="Gilroy R."/>
            <person name="Ravi A."/>
            <person name="Getino M."/>
            <person name="Pursley I."/>
            <person name="Horton D.L."/>
            <person name="Alikhan N.F."/>
            <person name="Baker D."/>
            <person name="Gharbi K."/>
            <person name="Hall N."/>
            <person name="Watson M."/>
            <person name="Adriaenssens E.M."/>
            <person name="Foster-Nyarko E."/>
            <person name="Jarju S."/>
            <person name="Secka A."/>
            <person name="Antonio M."/>
            <person name="Oren A."/>
            <person name="Chaudhuri R.R."/>
            <person name="La Ragione R."/>
            <person name="Hildebrand F."/>
            <person name="Pallen M.J."/>
        </authorList>
    </citation>
    <scope>NUCLEOTIDE SEQUENCE</scope>
    <source>
        <strain evidence="11">8470</strain>
    </source>
</reference>